<dbReference type="AlphaFoldDB" id="A0A8T3C5V5"/>
<protein>
    <submittedName>
        <fullName evidence="1">Uncharacterized protein</fullName>
    </submittedName>
</protein>
<sequence>MFFFCFVSADSTGAFISKSDDSSGTLNELEEKIARVTMIPKSQGEVVYAFQSKLAG</sequence>
<proteinExistence type="predicted"/>
<comment type="caution">
    <text evidence="1">The sequence shown here is derived from an EMBL/GenBank/DDBJ whole genome shotgun (WGS) entry which is preliminary data.</text>
</comment>
<dbReference type="Proteomes" id="UP000829196">
    <property type="component" value="Unassembled WGS sequence"/>
</dbReference>
<accession>A0A8T3C5V5</accession>
<name>A0A8T3C5V5_DENNO</name>
<dbReference type="EMBL" id="JAGYWB010000004">
    <property type="protein sequence ID" value="KAI0525087.1"/>
    <property type="molecule type" value="Genomic_DNA"/>
</dbReference>
<dbReference type="OrthoDB" id="420380at2759"/>
<organism evidence="1 2">
    <name type="scientific">Dendrobium nobile</name>
    <name type="common">Orchid</name>
    <dbReference type="NCBI Taxonomy" id="94219"/>
    <lineage>
        <taxon>Eukaryota</taxon>
        <taxon>Viridiplantae</taxon>
        <taxon>Streptophyta</taxon>
        <taxon>Embryophyta</taxon>
        <taxon>Tracheophyta</taxon>
        <taxon>Spermatophyta</taxon>
        <taxon>Magnoliopsida</taxon>
        <taxon>Liliopsida</taxon>
        <taxon>Asparagales</taxon>
        <taxon>Orchidaceae</taxon>
        <taxon>Epidendroideae</taxon>
        <taxon>Malaxideae</taxon>
        <taxon>Dendrobiinae</taxon>
        <taxon>Dendrobium</taxon>
    </lineage>
</organism>
<keyword evidence="2" id="KW-1185">Reference proteome</keyword>
<evidence type="ECO:0000313" key="2">
    <source>
        <dbReference type="Proteomes" id="UP000829196"/>
    </source>
</evidence>
<gene>
    <name evidence="1" type="ORF">KFK09_004477</name>
</gene>
<evidence type="ECO:0000313" key="1">
    <source>
        <dbReference type="EMBL" id="KAI0525087.1"/>
    </source>
</evidence>
<reference evidence="1" key="1">
    <citation type="journal article" date="2022" name="Front. Genet.">
        <title>Chromosome-Scale Assembly of the Dendrobium nobile Genome Provides Insights Into the Molecular Mechanism of the Biosynthesis of the Medicinal Active Ingredient of Dendrobium.</title>
        <authorList>
            <person name="Xu Q."/>
            <person name="Niu S.-C."/>
            <person name="Li K.-L."/>
            <person name="Zheng P.-J."/>
            <person name="Zhang X.-J."/>
            <person name="Jia Y."/>
            <person name="Liu Y."/>
            <person name="Niu Y.-X."/>
            <person name="Yu L.-H."/>
            <person name="Chen D.-F."/>
            <person name="Zhang G.-Q."/>
        </authorList>
    </citation>
    <scope>NUCLEOTIDE SEQUENCE</scope>
    <source>
        <tissue evidence="1">Leaf</tissue>
    </source>
</reference>